<sequence length="47" mass="5407">MAKYNNLFMDVEINFNLNPEESYMTSSRNKCIALIVLPFLVVNILLA</sequence>
<evidence type="ECO:0000313" key="1">
    <source>
        <dbReference type="EMBL" id="SVE01193.1"/>
    </source>
</evidence>
<reference evidence="1" key="1">
    <citation type="submission" date="2018-05" db="EMBL/GenBank/DDBJ databases">
        <authorList>
            <person name="Lanie J.A."/>
            <person name="Ng W.-L."/>
            <person name="Kazmierczak K.M."/>
            <person name="Andrzejewski T.M."/>
            <person name="Davidsen T.M."/>
            <person name="Wayne K.J."/>
            <person name="Tettelin H."/>
            <person name="Glass J.I."/>
            <person name="Rusch D."/>
            <person name="Podicherti R."/>
            <person name="Tsui H.-C.T."/>
            <person name="Winkler M.E."/>
        </authorList>
    </citation>
    <scope>NUCLEOTIDE SEQUENCE</scope>
</reference>
<proteinExistence type="predicted"/>
<accession>A0A383A0N1</accession>
<protein>
    <submittedName>
        <fullName evidence="1">Uncharacterized protein</fullName>
    </submittedName>
</protein>
<gene>
    <name evidence="1" type="ORF">METZ01_LOCUS454047</name>
</gene>
<organism evidence="1">
    <name type="scientific">marine metagenome</name>
    <dbReference type="NCBI Taxonomy" id="408172"/>
    <lineage>
        <taxon>unclassified sequences</taxon>
        <taxon>metagenomes</taxon>
        <taxon>ecological metagenomes</taxon>
    </lineage>
</organism>
<feature type="non-terminal residue" evidence="1">
    <location>
        <position position="47"/>
    </location>
</feature>
<dbReference type="AlphaFoldDB" id="A0A383A0N1"/>
<name>A0A383A0N1_9ZZZZ</name>
<dbReference type="EMBL" id="UINC01188132">
    <property type="protein sequence ID" value="SVE01193.1"/>
    <property type="molecule type" value="Genomic_DNA"/>
</dbReference>